<dbReference type="EMBL" id="CADEPI010000005">
    <property type="protein sequence ID" value="CAB3361101.1"/>
    <property type="molecule type" value="Genomic_DNA"/>
</dbReference>
<evidence type="ECO:0000313" key="4">
    <source>
        <dbReference type="EMBL" id="CAB3361101.1"/>
    </source>
</evidence>
<dbReference type="PANTHER" id="PTHR11161">
    <property type="entry name" value="O-ACYLTRANSFERASE"/>
    <property type="match status" value="1"/>
</dbReference>
<feature type="transmembrane region" description="Helical" evidence="1">
    <location>
        <begin position="422"/>
        <end position="439"/>
    </location>
</feature>
<evidence type="ECO:0000256" key="2">
    <source>
        <dbReference type="SAM" id="SignalP"/>
    </source>
</evidence>
<comment type="caution">
    <text evidence="4">The sequence shown here is derived from an EMBL/GenBank/DDBJ whole genome shotgun (WGS) entry which is preliminary data.</text>
</comment>
<feature type="transmembrane region" description="Helical" evidence="1">
    <location>
        <begin position="272"/>
        <end position="293"/>
    </location>
</feature>
<evidence type="ECO:0000313" key="5">
    <source>
        <dbReference type="Proteomes" id="UP000494165"/>
    </source>
</evidence>
<feature type="transmembrane region" description="Helical" evidence="1">
    <location>
        <begin position="313"/>
        <end position="332"/>
    </location>
</feature>
<dbReference type="Proteomes" id="UP000494165">
    <property type="component" value="Unassembled WGS sequence"/>
</dbReference>
<name>A0A8S1BZL7_9INSE</name>
<proteinExistence type="predicted"/>
<dbReference type="PANTHER" id="PTHR11161:SF4">
    <property type="entry name" value="DROP DEAD"/>
    <property type="match status" value="1"/>
</dbReference>
<keyword evidence="5" id="KW-1185">Reference proteome</keyword>
<keyword evidence="1" id="KW-0472">Membrane</keyword>
<organism evidence="4 5">
    <name type="scientific">Cloeon dipterum</name>
    <dbReference type="NCBI Taxonomy" id="197152"/>
    <lineage>
        <taxon>Eukaryota</taxon>
        <taxon>Metazoa</taxon>
        <taxon>Ecdysozoa</taxon>
        <taxon>Arthropoda</taxon>
        <taxon>Hexapoda</taxon>
        <taxon>Insecta</taxon>
        <taxon>Pterygota</taxon>
        <taxon>Palaeoptera</taxon>
        <taxon>Ephemeroptera</taxon>
        <taxon>Pisciforma</taxon>
        <taxon>Baetidae</taxon>
        <taxon>Cloeon</taxon>
    </lineage>
</organism>
<evidence type="ECO:0000259" key="3">
    <source>
        <dbReference type="SMART" id="SM00703"/>
    </source>
</evidence>
<dbReference type="SMART" id="SM00703">
    <property type="entry name" value="NRF"/>
    <property type="match status" value="1"/>
</dbReference>
<feature type="chain" id="PRO_5035816050" description="Nose resistant-to-fluoxetine protein N-terminal domain-containing protein" evidence="2">
    <location>
        <begin position="23"/>
        <end position="475"/>
    </location>
</feature>
<sequence length="475" mass="53546">MNLVASNLLFILGALLFTPASGNGFGQKLRLQSPEFKESSAECKRQIEIYHAAIEGLELWALQMLDANAKIPPGILRGNVDQLGDFEQCLSVRSPDNQIRGKYCLPEIEFKLAENSSKNYVEILNLAQAKRQVTGNLTDPTFYNVANNIFLIGLCLPDACDEKDAVAALADQVSALIADSPLEAEIILRKGFCRTDDPTHLSTEAISAIVLLVVPTLLSLVCWASETSFAASAEKRLSARVLMSLSLGRCWKLLWSRPEQHDDLGCTNGMRAFFLILLYFLHKSAAMMMMPLTNKLEAFGVMNEKWTLLVKMFWNYVDGFIFLSAVSTAYYAARTIKSGKKLNIPQMYLKRYIRFVVLLLVIAFSYTHLAPLIINGPLWMRYLEFTSTNCQGKIWTLATFTSSFNGFPNNCFDTSNHLTTDLLLYLLAPFLVIALWYQPSRSVNFIFLMCNLVVYYKYHLIQSHNLPVVAHNNYE</sequence>
<gene>
    <name evidence="4" type="ORF">CLODIP_2_CD11392</name>
</gene>
<evidence type="ECO:0000256" key="1">
    <source>
        <dbReference type="SAM" id="Phobius"/>
    </source>
</evidence>
<feature type="domain" description="Nose resistant-to-fluoxetine protein N-terminal" evidence="3">
    <location>
        <begin position="40"/>
        <end position="195"/>
    </location>
</feature>
<dbReference type="OrthoDB" id="4794873at2759"/>
<keyword evidence="2" id="KW-0732">Signal</keyword>
<keyword evidence="1" id="KW-1133">Transmembrane helix</keyword>
<accession>A0A8S1BZL7</accession>
<dbReference type="InterPro" id="IPR052728">
    <property type="entry name" value="O2_lipid_transport_reg"/>
</dbReference>
<feature type="transmembrane region" description="Helical" evidence="1">
    <location>
        <begin position="352"/>
        <end position="374"/>
    </location>
</feature>
<dbReference type="AlphaFoldDB" id="A0A8S1BZL7"/>
<keyword evidence="1" id="KW-0812">Transmembrane</keyword>
<dbReference type="Pfam" id="PF20146">
    <property type="entry name" value="NRF"/>
    <property type="match status" value="1"/>
</dbReference>
<reference evidence="4 5" key="1">
    <citation type="submission" date="2020-04" db="EMBL/GenBank/DDBJ databases">
        <authorList>
            <person name="Alioto T."/>
            <person name="Alioto T."/>
            <person name="Gomez Garrido J."/>
        </authorList>
    </citation>
    <scope>NUCLEOTIDE SEQUENCE [LARGE SCALE GENOMIC DNA]</scope>
</reference>
<protein>
    <recommendedName>
        <fullName evidence="3">Nose resistant-to-fluoxetine protein N-terminal domain-containing protein</fullName>
    </recommendedName>
</protein>
<dbReference type="InterPro" id="IPR006621">
    <property type="entry name" value="Nose-resist-to-fluoxetine_N"/>
</dbReference>
<feature type="signal peptide" evidence="2">
    <location>
        <begin position="1"/>
        <end position="22"/>
    </location>
</feature>